<evidence type="ECO:0000313" key="1">
    <source>
        <dbReference type="EMBL" id="GFH41302.1"/>
    </source>
</evidence>
<keyword evidence="2" id="KW-1185">Reference proteome</keyword>
<protein>
    <submittedName>
        <fullName evidence="1">Uncharacterized protein</fullName>
    </submittedName>
</protein>
<evidence type="ECO:0000313" key="2">
    <source>
        <dbReference type="Proteomes" id="UP000475928"/>
    </source>
</evidence>
<dbReference type="RefSeq" id="WP_172357654.1">
    <property type="nucleotide sequence ID" value="NZ_BLLH01000011.1"/>
</dbReference>
<proteinExistence type="predicted"/>
<comment type="caution">
    <text evidence="1">The sequence shown here is derived from an EMBL/GenBank/DDBJ whole genome shotgun (WGS) entry which is preliminary data.</text>
</comment>
<name>A0A6A0B7N5_9LACT</name>
<reference evidence="1 2" key="1">
    <citation type="submission" date="2020-02" db="EMBL/GenBank/DDBJ databases">
        <title>Draft genome sequence of Lactococcus sp. Hs20B0-1.</title>
        <authorList>
            <person name="Noda S."/>
            <person name="Yuki M."/>
            <person name="Ohkuma M."/>
        </authorList>
    </citation>
    <scope>NUCLEOTIDE SEQUENCE [LARGE SCALE GENOMIC DNA]</scope>
    <source>
        <strain evidence="1 2">Hs20B0-1</strain>
    </source>
</reference>
<sequence>MSKSNKSKMLNTEGKLRLLSGTLAILLTGSFAIIAVQATNNHVAKSNYDNAIQKQEIVYKAKVDTLKSQVDSLSFSVKQKDELLTMAKNGTYVSWLKSAPEMGTGNAN</sequence>
<dbReference type="Proteomes" id="UP000475928">
    <property type="component" value="Unassembled WGS sequence"/>
</dbReference>
<dbReference type="EMBL" id="BLLH01000011">
    <property type="protein sequence ID" value="GFH41302.1"/>
    <property type="molecule type" value="Genomic_DNA"/>
</dbReference>
<organism evidence="1 2">
    <name type="scientific">Pseudolactococcus insecticola</name>
    <dbReference type="NCBI Taxonomy" id="2709158"/>
    <lineage>
        <taxon>Bacteria</taxon>
        <taxon>Bacillati</taxon>
        <taxon>Bacillota</taxon>
        <taxon>Bacilli</taxon>
        <taxon>Lactobacillales</taxon>
        <taxon>Streptococcaceae</taxon>
        <taxon>Pseudolactococcus</taxon>
    </lineage>
</organism>
<accession>A0A6A0B7N5</accession>
<dbReference type="AlphaFoldDB" id="A0A6A0B7N5"/>
<gene>
    <name evidence="1" type="ORF">Hs20B_17000</name>
</gene>